<proteinExistence type="inferred from homology"/>
<keyword evidence="2" id="KW-0285">Flavoprotein</keyword>
<dbReference type="InterPro" id="IPR002938">
    <property type="entry name" value="FAD-bd"/>
</dbReference>
<sequence length="481" mass="53369">MVSDTPKLLLIDFLIVGGGISGLACAVALRRVGHRVVVVEADASINTENSGGCRMAPNLSKILYHWGLHEKLAPVALQSQAIDLLLYETGEVLGSHVWDEEMLRDARGEFLFGHYGDLRKLLYEAAVDLGVHIRFSARVSSIDPDAGSVTLVSGERLTADVIVGADGTLGMSRQLFDVDEPEPHNINMYSTTIPKAEILKDKALASYLYGQKYRSMFSWFGNGRLSLGFPLGGNKDFALFVYGPNDGRDGDWETEAPIAGMRRILEAAEPRLRKLGALARPPICVPALDYPELEDWVHDSGRMVVIGEAAHPHPPGAIQTCAMAVEDGAVLAKLFSHLRAEDQIPNFLYAFENLRQPRCAAVTKKEFGDIFFMSLPPGEMQEMRDTMMRQKRDAGRSALESSGDAEETQEWTEIKVMFGYDAEDEADNWWQEWGVLRERARGREVPCESFGNMIVVEQQETSPTKATSIESLRARFAGRRF</sequence>
<keyword evidence="3" id="KW-0274">FAD</keyword>
<accession>A0A8H5HAI0</accession>
<reference evidence="7 8" key="1">
    <citation type="journal article" date="2020" name="ISME J.">
        <title>Uncovering the hidden diversity of litter-decomposition mechanisms in mushroom-forming fungi.</title>
        <authorList>
            <person name="Floudas D."/>
            <person name="Bentzer J."/>
            <person name="Ahren D."/>
            <person name="Johansson T."/>
            <person name="Persson P."/>
            <person name="Tunlid A."/>
        </authorList>
    </citation>
    <scope>NUCLEOTIDE SEQUENCE [LARGE SCALE GENOMIC DNA]</scope>
    <source>
        <strain evidence="7 8">CBS 661.87</strain>
    </source>
</reference>
<dbReference type="PANTHER" id="PTHR13789">
    <property type="entry name" value="MONOOXYGENASE"/>
    <property type="match status" value="1"/>
</dbReference>
<dbReference type="AlphaFoldDB" id="A0A8H5HAI0"/>
<evidence type="ECO:0000256" key="3">
    <source>
        <dbReference type="ARBA" id="ARBA00022827"/>
    </source>
</evidence>
<organism evidence="7 8">
    <name type="scientific">Tricholomella constricta</name>
    <dbReference type="NCBI Taxonomy" id="117010"/>
    <lineage>
        <taxon>Eukaryota</taxon>
        <taxon>Fungi</taxon>
        <taxon>Dikarya</taxon>
        <taxon>Basidiomycota</taxon>
        <taxon>Agaricomycotina</taxon>
        <taxon>Agaricomycetes</taxon>
        <taxon>Agaricomycetidae</taxon>
        <taxon>Agaricales</taxon>
        <taxon>Tricholomatineae</taxon>
        <taxon>Lyophyllaceae</taxon>
        <taxon>Tricholomella</taxon>
    </lineage>
</organism>
<comment type="similarity">
    <text evidence="1">Belongs to the paxM FAD-dependent monooxygenase family.</text>
</comment>
<dbReference type="SUPFAM" id="SSF51905">
    <property type="entry name" value="FAD/NAD(P)-binding domain"/>
    <property type="match status" value="1"/>
</dbReference>
<evidence type="ECO:0000313" key="7">
    <source>
        <dbReference type="EMBL" id="KAF5379737.1"/>
    </source>
</evidence>
<evidence type="ECO:0000259" key="6">
    <source>
        <dbReference type="Pfam" id="PF01494"/>
    </source>
</evidence>
<dbReference type="PRINTS" id="PR00420">
    <property type="entry name" value="RNGMNOXGNASE"/>
</dbReference>
<dbReference type="GO" id="GO:0071949">
    <property type="term" value="F:FAD binding"/>
    <property type="evidence" value="ECO:0007669"/>
    <property type="project" value="InterPro"/>
</dbReference>
<keyword evidence="5" id="KW-0503">Monooxygenase</keyword>
<keyword evidence="8" id="KW-1185">Reference proteome</keyword>
<gene>
    <name evidence="7" type="ORF">D9615_005787</name>
</gene>
<dbReference type="Pfam" id="PF01494">
    <property type="entry name" value="FAD_binding_3"/>
    <property type="match status" value="1"/>
</dbReference>
<dbReference type="EMBL" id="JAACJP010000015">
    <property type="protein sequence ID" value="KAF5379737.1"/>
    <property type="molecule type" value="Genomic_DNA"/>
</dbReference>
<evidence type="ECO:0000256" key="4">
    <source>
        <dbReference type="ARBA" id="ARBA00023002"/>
    </source>
</evidence>
<dbReference type="InterPro" id="IPR036188">
    <property type="entry name" value="FAD/NAD-bd_sf"/>
</dbReference>
<keyword evidence="4" id="KW-0560">Oxidoreductase</keyword>
<evidence type="ECO:0000256" key="2">
    <source>
        <dbReference type="ARBA" id="ARBA00022630"/>
    </source>
</evidence>
<dbReference type="Gene3D" id="3.50.50.60">
    <property type="entry name" value="FAD/NAD(P)-binding domain"/>
    <property type="match status" value="1"/>
</dbReference>
<dbReference type="PROSITE" id="PS51257">
    <property type="entry name" value="PROKAR_LIPOPROTEIN"/>
    <property type="match status" value="1"/>
</dbReference>
<dbReference type="Proteomes" id="UP000565441">
    <property type="component" value="Unassembled WGS sequence"/>
</dbReference>
<evidence type="ECO:0000256" key="1">
    <source>
        <dbReference type="ARBA" id="ARBA00007992"/>
    </source>
</evidence>
<comment type="caution">
    <text evidence="7">The sequence shown here is derived from an EMBL/GenBank/DDBJ whole genome shotgun (WGS) entry which is preliminary data.</text>
</comment>
<name>A0A8H5HAI0_9AGAR</name>
<dbReference type="InterPro" id="IPR050493">
    <property type="entry name" value="FAD-dep_Monooxygenase_BioMet"/>
</dbReference>
<protein>
    <recommendedName>
        <fullName evidence="6">FAD-binding domain-containing protein</fullName>
    </recommendedName>
</protein>
<dbReference type="GO" id="GO:0004497">
    <property type="term" value="F:monooxygenase activity"/>
    <property type="evidence" value="ECO:0007669"/>
    <property type="project" value="UniProtKB-KW"/>
</dbReference>
<evidence type="ECO:0000256" key="5">
    <source>
        <dbReference type="ARBA" id="ARBA00023033"/>
    </source>
</evidence>
<feature type="domain" description="FAD-binding" evidence="6">
    <location>
        <begin position="13"/>
        <end position="364"/>
    </location>
</feature>
<dbReference type="PANTHER" id="PTHR13789:SF147">
    <property type="entry name" value="PUTATIVE (AFU_ORTHOLOGUE AFUA_2G01950)-RELATED"/>
    <property type="match status" value="1"/>
</dbReference>
<evidence type="ECO:0000313" key="8">
    <source>
        <dbReference type="Proteomes" id="UP000565441"/>
    </source>
</evidence>